<dbReference type="GO" id="GO:0006302">
    <property type="term" value="P:double-strand break repair"/>
    <property type="evidence" value="ECO:0007669"/>
    <property type="project" value="InterPro"/>
</dbReference>
<dbReference type="GO" id="GO:0016887">
    <property type="term" value="F:ATP hydrolysis activity"/>
    <property type="evidence" value="ECO:0007669"/>
    <property type="project" value="InterPro"/>
</dbReference>
<dbReference type="InterPro" id="IPR027417">
    <property type="entry name" value="P-loop_NTPase"/>
</dbReference>
<evidence type="ECO:0000313" key="3">
    <source>
        <dbReference type="Proteomes" id="UP000464013"/>
    </source>
</evidence>
<gene>
    <name evidence="2" type="ORF">EKK97_12865</name>
</gene>
<evidence type="ECO:0000313" key="2">
    <source>
        <dbReference type="EMBL" id="QHC50296.1"/>
    </source>
</evidence>
<proteinExistence type="predicted"/>
<feature type="domain" description="Rad50/SbcC-type AAA" evidence="1">
    <location>
        <begin position="5"/>
        <end position="210"/>
    </location>
</feature>
<protein>
    <submittedName>
        <fullName evidence="2">ATPase</fullName>
    </submittedName>
</protein>
<dbReference type="Pfam" id="PF13476">
    <property type="entry name" value="AAA_23"/>
    <property type="match status" value="1"/>
</dbReference>
<dbReference type="Proteomes" id="UP000464013">
    <property type="component" value="Chromosome"/>
</dbReference>
<accession>A0A6I6SP35</accession>
<dbReference type="InterPro" id="IPR038729">
    <property type="entry name" value="Rad50/SbcC_AAA"/>
</dbReference>
<sequence>MHLDRLRLENFRACEQLEIELGRRLTVLLGNNGSGKTSVLDGIAIGLGAALTHLPSVSGITFRKTGDIRQQGNALAPYTRVALTLRSGVKWDRIQRRDKSKATVAATPKATGLKELEAYLDSTVIDPLNAGGQYDLPMVAYYGVSRAVLQVPLRRKGFPKSHTRMEALENALEAHSSFKSAFIWFYNKENEESRLQKERRSFDVTLKELDAVRRAIRQVFPDISNPHIEVNPLRLAVTLNGETLDLMQLSDGYKTLLGLVIDLSMRMGLANPHLSNPLSAEAVVMIDEVDLHLHPSWQRRVLADLLRTFSNTQFILTTHSPFIVEALNNHLKRHQLGEPATGDQEIDHLMPLSSDDVRAYLMESSAKHSLVDEETGLVDDTLLMHFNDINALYDRMRDIEWNRMDDQHRSV</sequence>
<reference evidence="2 3" key="1">
    <citation type="submission" date="2019-01" db="EMBL/GenBank/DDBJ databases">
        <title>Complete genome of a denitifying bacterium Halomons sp. BC-M4-5.</title>
        <authorList>
            <person name="Wang L."/>
            <person name="Shao Z."/>
        </authorList>
    </citation>
    <scope>NUCLEOTIDE SEQUENCE [LARGE SCALE GENOMIC DNA]</scope>
    <source>
        <strain evidence="2 3">BC-M4-5</strain>
    </source>
</reference>
<dbReference type="InterPro" id="IPR051396">
    <property type="entry name" value="Bact_Antivir_Def_Nuclease"/>
</dbReference>
<dbReference type="Gene3D" id="3.40.50.300">
    <property type="entry name" value="P-loop containing nucleotide triphosphate hydrolases"/>
    <property type="match status" value="1"/>
</dbReference>
<evidence type="ECO:0000259" key="1">
    <source>
        <dbReference type="Pfam" id="PF13476"/>
    </source>
</evidence>
<organism evidence="2 3">
    <name type="scientific">Billgrantia tianxiuensis</name>
    <dbReference type="NCBI Taxonomy" id="2497861"/>
    <lineage>
        <taxon>Bacteria</taxon>
        <taxon>Pseudomonadati</taxon>
        <taxon>Pseudomonadota</taxon>
        <taxon>Gammaproteobacteria</taxon>
        <taxon>Oceanospirillales</taxon>
        <taxon>Halomonadaceae</taxon>
        <taxon>Billgrantia</taxon>
    </lineage>
</organism>
<dbReference type="KEGG" id="htx:EKK97_12865"/>
<dbReference type="AlphaFoldDB" id="A0A6I6SP35"/>
<dbReference type="EMBL" id="CP035042">
    <property type="protein sequence ID" value="QHC50296.1"/>
    <property type="molecule type" value="Genomic_DNA"/>
</dbReference>
<dbReference type="SUPFAM" id="SSF52540">
    <property type="entry name" value="P-loop containing nucleoside triphosphate hydrolases"/>
    <property type="match status" value="1"/>
</dbReference>
<dbReference type="RefSeq" id="WP_159552397.1">
    <property type="nucleotide sequence ID" value="NZ_CP035042.1"/>
</dbReference>
<dbReference type="PANTHER" id="PTHR43581:SF2">
    <property type="entry name" value="EXCINUCLEASE ATPASE SUBUNIT"/>
    <property type="match status" value="1"/>
</dbReference>
<dbReference type="OrthoDB" id="9815944at2"/>
<keyword evidence="3" id="KW-1185">Reference proteome</keyword>
<name>A0A6I6SP35_9GAMM</name>
<dbReference type="PANTHER" id="PTHR43581">
    <property type="entry name" value="ATP/GTP PHOSPHATASE"/>
    <property type="match status" value="1"/>
</dbReference>